<dbReference type="Pfam" id="PF26325">
    <property type="entry name" value="YhjD"/>
    <property type="match status" value="1"/>
</dbReference>
<dbReference type="PATRIC" id="fig|1705565.3.peg.2916"/>
<dbReference type="OrthoDB" id="2910298at2"/>
<accession>A0A0M1P266</accession>
<evidence type="ECO:0000313" key="2">
    <source>
        <dbReference type="Proteomes" id="UP000036932"/>
    </source>
</evidence>
<reference evidence="2" key="1">
    <citation type="submission" date="2015-08" db="EMBL/GenBank/DDBJ databases">
        <title>Genome sequencing project for genomic taxonomy and phylogenomics of Bacillus-like bacteria.</title>
        <authorList>
            <person name="Liu B."/>
            <person name="Wang J."/>
            <person name="Zhu Y."/>
            <person name="Liu G."/>
            <person name="Chen Q."/>
            <person name="Chen Z."/>
            <person name="Lan J."/>
            <person name="Che J."/>
            <person name="Ge C."/>
            <person name="Shi H."/>
            <person name="Pan Z."/>
            <person name="Liu X."/>
        </authorList>
    </citation>
    <scope>NUCLEOTIDE SEQUENCE [LARGE SCALE GENOMIC DNA]</scope>
    <source>
        <strain evidence="2">FJAT-22460</strain>
    </source>
</reference>
<comment type="caution">
    <text evidence="1">The sequence shown here is derived from an EMBL/GenBank/DDBJ whole genome shotgun (WGS) entry which is preliminary data.</text>
</comment>
<gene>
    <name evidence="1" type="ORF">AM231_05120</name>
</gene>
<dbReference type="RefSeq" id="WP_054401572.1">
    <property type="nucleotide sequence ID" value="NZ_LIUT01000001.1"/>
</dbReference>
<keyword evidence="2" id="KW-1185">Reference proteome</keyword>
<protein>
    <submittedName>
        <fullName evidence="1">Uncharacterized protein</fullName>
    </submittedName>
</protein>
<proteinExistence type="predicted"/>
<dbReference type="Proteomes" id="UP000036932">
    <property type="component" value="Unassembled WGS sequence"/>
</dbReference>
<organism evidence="1 2">
    <name type="scientific">Paenibacillus solani</name>
    <dbReference type="NCBI Taxonomy" id="1705565"/>
    <lineage>
        <taxon>Bacteria</taxon>
        <taxon>Bacillati</taxon>
        <taxon>Bacillota</taxon>
        <taxon>Bacilli</taxon>
        <taxon>Bacillales</taxon>
        <taxon>Paenibacillaceae</taxon>
        <taxon>Paenibacillus</taxon>
    </lineage>
</organism>
<evidence type="ECO:0000313" key="1">
    <source>
        <dbReference type="EMBL" id="KOR88593.1"/>
    </source>
</evidence>
<name>A0A0M1P266_9BACL</name>
<dbReference type="AlphaFoldDB" id="A0A0M1P266"/>
<dbReference type="EMBL" id="LIUT01000001">
    <property type="protein sequence ID" value="KOR88593.1"/>
    <property type="molecule type" value="Genomic_DNA"/>
</dbReference>
<dbReference type="InterPro" id="IPR058600">
    <property type="entry name" value="YhjD-like"/>
</dbReference>
<sequence length="127" mass="15103">MKPSIPPPPTQEDEALIKDYLLHRMLQTVLERDIQIFKTLELTMTNLYILNLQHIIKRMSDPYWTVKHQIRQRGIRIESKSWTPEGEIQVLYLCRGYQRSLLCSWPPMKEELKDRIISYLGTDLAAY</sequence>